<comment type="caution">
    <text evidence="1">The sequence shown here is derived from an EMBL/GenBank/DDBJ whole genome shotgun (WGS) entry which is preliminary data.</text>
</comment>
<dbReference type="OrthoDB" id="4363844at2759"/>
<protein>
    <submittedName>
        <fullName evidence="1">Uncharacterized protein</fullName>
    </submittedName>
</protein>
<evidence type="ECO:0000313" key="2">
    <source>
        <dbReference type="Proteomes" id="UP000182235"/>
    </source>
</evidence>
<proteinExistence type="predicted"/>
<organism evidence="1 2">
    <name type="scientific">Emergomyces pasteurianus Ep9510</name>
    <dbReference type="NCBI Taxonomy" id="1447872"/>
    <lineage>
        <taxon>Eukaryota</taxon>
        <taxon>Fungi</taxon>
        <taxon>Dikarya</taxon>
        <taxon>Ascomycota</taxon>
        <taxon>Pezizomycotina</taxon>
        <taxon>Eurotiomycetes</taxon>
        <taxon>Eurotiomycetidae</taxon>
        <taxon>Onygenales</taxon>
        <taxon>Ajellomycetaceae</taxon>
        <taxon>Emergomyces</taxon>
    </lineage>
</organism>
<accession>A0A1J9P896</accession>
<sequence length="60" mass="6866">MTDIAKFKQFGLNTFYNAIPTLDNASDWFQWNQKINEFIQISAVADDGSIPPVEEEEAQQ</sequence>
<evidence type="ECO:0000313" key="1">
    <source>
        <dbReference type="EMBL" id="OJD12138.1"/>
    </source>
</evidence>
<reference evidence="1 2" key="1">
    <citation type="submission" date="2015-07" db="EMBL/GenBank/DDBJ databases">
        <title>Emmonsia species relationships and genome sequence.</title>
        <authorList>
            <consortium name="The Broad Institute Genomics Platform"/>
            <person name="Cuomo C.A."/>
            <person name="Munoz J.F."/>
            <person name="Imamovic A."/>
            <person name="Priest M.E."/>
            <person name="Young S."/>
            <person name="Clay O.K."/>
            <person name="McEwen J.G."/>
        </authorList>
    </citation>
    <scope>NUCLEOTIDE SEQUENCE [LARGE SCALE GENOMIC DNA]</scope>
    <source>
        <strain evidence="1 2">UAMH 9510</strain>
    </source>
</reference>
<dbReference type="EMBL" id="LGRN01000442">
    <property type="protein sequence ID" value="OJD12138.1"/>
    <property type="molecule type" value="Genomic_DNA"/>
</dbReference>
<name>A0A1J9P896_9EURO</name>
<dbReference type="VEuPathDB" id="FungiDB:AJ78_07209"/>
<dbReference type="STRING" id="1447872.A0A1J9P896"/>
<dbReference type="AlphaFoldDB" id="A0A1J9P896"/>
<keyword evidence="2" id="KW-1185">Reference proteome</keyword>
<gene>
    <name evidence="1" type="ORF">AJ78_07209</name>
</gene>
<dbReference type="Proteomes" id="UP000182235">
    <property type="component" value="Unassembled WGS sequence"/>
</dbReference>